<dbReference type="EMBL" id="MU842827">
    <property type="protein sequence ID" value="KAK2032798.1"/>
    <property type="molecule type" value="Genomic_DNA"/>
</dbReference>
<comment type="caution">
    <text evidence="2">The sequence shown here is derived from an EMBL/GenBank/DDBJ whole genome shotgun (WGS) entry which is preliminary data.</text>
</comment>
<proteinExistence type="predicted"/>
<organism evidence="2 3">
    <name type="scientific">Colletotrichum zoysiae</name>
    <dbReference type="NCBI Taxonomy" id="1216348"/>
    <lineage>
        <taxon>Eukaryota</taxon>
        <taxon>Fungi</taxon>
        <taxon>Dikarya</taxon>
        <taxon>Ascomycota</taxon>
        <taxon>Pezizomycotina</taxon>
        <taxon>Sordariomycetes</taxon>
        <taxon>Hypocreomycetidae</taxon>
        <taxon>Glomerellales</taxon>
        <taxon>Glomerellaceae</taxon>
        <taxon>Colletotrichum</taxon>
        <taxon>Colletotrichum graminicola species complex</taxon>
    </lineage>
</organism>
<dbReference type="AlphaFoldDB" id="A0AAD9HPR5"/>
<sequence length="54" mass="6384">MFAPAVLLLLHPELQYLSFSFFFFRLVSLSFFACLTLPCRVARCCCARYLTYHR</sequence>
<keyword evidence="1" id="KW-0472">Membrane</keyword>
<evidence type="ECO:0000256" key="1">
    <source>
        <dbReference type="SAM" id="Phobius"/>
    </source>
</evidence>
<evidence type="ECO:0000313" key="2">
    <source>
        <dbReference type="EMBL" id="KAK2032798.1"/>
    </source>
</evidence>
<accession>A0AAD9HPR5</accession>
<keyword evidence="1" id="KW-0812">Transmembrane</keyword>
<reference evidence="2" key="1">
    <citation type="submission" date="2021-06" db="EMBL/GenBank/DDBJ databases">
        <title>Comparative genomics, transcriptomics and evolutionary studies reveal genomic signatures of adaptation to plant cell wall in hemibiotrophic fungi.</title>
        <authorList>
            <consortium name="DOE Joint Genome Institute"/>
            <person name="Baroncelli R."/>
            <person name="Diaz J.F."/>
            <person name="Benocci T."/>
            <person name="Peng M."/>
            <person name="Battaglia E."/>
            <person name="Haridas S."/>
            <person name="Andreopoulos W."/>
            <person name="Labutti K."/>
            <person name="Pangilinan J."/>
            <person name="Floch G.L."/>
            <person name="Makela M.R."/>
            <person name="Henrissat B."/>
            <person name="Grigoriev I.V."/>
            <person name="Crouch J.A."/>
            <person name="De Vries R.P."/>
            <person name="Sukno S.A."/>
            <person name="Thon M.R."/>
        </authorList>
    </citation>
    <scope>NUCLEOTIDE SEQUENCE</scope>
    <source>
        <strain evidence="2">MAFF235873</strain>
    </source>
</reference>
<name>A0AAD9HPR5_9PEZI</name>
<evidence type="ECO:0000313" key="3">
    <source>
        <dbReference type="Proteomes" id="UP001232148"/>
    </source>
</evidence>
<protein>
    <submittedName>
        <fullName evidence="2">Uncharacterized protein</fullName>
    </submittedName>
</protein>
<keyword evidence="3" id="KW-1185">Reference proteome</keyword>
<dbReference type="Proteomes" id="UP001232148">
    <property type="component" value="Unassembled WGS sequence"/>
</dbReference>
<keyword evidence="1" id="KW-1133">Transmembrane helix</keyword>
<feature type="transmembrane region" description="Helical" evidence="1">
    <location>
        <begin position="16"/>
        <end position="39"/>
    </location>
</feature>
<gene>
    <name evidence="2" type="ORF">LX32DRAFT_156304</name>
</gene>